<dbReference type="InterPro" id="IPR041846">
    <property type="entry name" value="ENL_dom"/>
</dbReference>
<keyword evidence="6" id="KW-1015">Disulfide bond</keyword>
<keyword evidence="5" id="KW-0472">Membrane</keyword>
<comment type="subcellular location">
    <subcellularLocation>
        <location evidence="1">Cell membrane</location>
        <topology evidence="1">Lipid-anchor</topology>
        <topology evidence="1">GPI-anchor</topology>
    </subcellularLocation>
</comment>
<dbReference type="GO" id="GO:0009055">
    <property type="term" value="F:electron transfer activity"/>
    <property type="evidence" value="ECO:0007669"/>
    <property type="project" value="InterPro"/>
</dbReference>
<feature type="compositionally biased region" description="Low complexity" evidence="10">
    <location>
        <begin position="151"/>
        <end position="165"/>
    </location>
</feature>
<dbReference type="SUPFAM" id="SSF49503">
    <property type="entry name" value="Cupredoxins"/>
    <property type="match status" value="1"/>
</dbReference>
<feature type="domain" description="Phytocyanin" evidence="11">
    <location>
        <begin position="39"/>
        <end position="139"/>
    </location>
</feature>
<comment type="caution">
    <text evidence="12">The sequence shown here is derived from an EMBL/GenBank/DDBJ whole genome shotgun (WGS) entry which is preliminary data.</text>
</comment>
<comment type="similarity">
    <text evidence="9">Belongs to the early nodulin-like (ENODL) family.</text>
</comment>
<evidence type="ECO:0000256" key="10">
    <source>
        <dbReference type="SAM" id="MobiDB-lite"/>
    </source>
</evidence>
<evidence type="ECO:0000256" key="9">
    <source>
        <dbReference type="ARBA" id="ARBA00035011"/>
    </source>
</evidence>
<dbReference type="Pfam" id="PF02298">
    <property type="entry name" value="Cu_bind_like"/>
    <property type="match status" value="1"/>
</dbReference>
<dbReference type="PROSITE" id="PS51485">
    <property type="entry name" value="PHYTOCYANIN"/>
    <property type="match status" value="1"/>
</dbReference>
<dbReference type="Gene3D" id="2.60.40.420">
    <property type="entry name" value="Cupredoxins - blue copper proteins"/>
    <property type="match status" value="1"/>
</dbReference>
<evidence type="ECO:0000256" key="3">
    <source>
        <dbReference type="ARBA" id="ARBA00022622"/>
    </source>
</evidence>
<dbReference type="FunFam" id="2.60.40.420:FF:000010">
    <property type="entry name" value="Early nodulin-like protein 1"/>
    <property type="match status" value="1"/>
</dbReference>
<dbReference type="AlphaFoldDB" id="A0A6A3CY14"/>
<keyword evidence="8" id="KW-0449">Lipoprotein</keyword>
<protein>
    <submittedName>
        <fullName evidence="12">Early nodulin-like protein 3</fullName>
    </submittedName>
</protein>
<keyword evidence="3" id="KW-0336">GPI-anchor</keyword>
<dbReference type="InterPro" id="IPR003245">
    <property type="entry name" value="Phytocyanin_dom"/>
</dbReference>
<keyword evidence="4" id="KW-0732">Signal</keyword>
<dbReference type="PANTHER" id="PTHR33021:SF253">
    <property type="entry name" value="EARLY NODULIN-LIKE PROTEIN 9"/>
    <property type="match status" value="1"/>
</dbReference>
<evidence type="ECO:0000313" key="12">
    <source>
        <dbReference type="EMBL" id="KAE8732172.1"/>
    </source>
</evidence>
<evidence type="ECO:0000256" key="2">
    <source>
        <dbReference type="ARBA" id="ARBA00022475"/>
    </source>
</evidence>
<dbReference type="PANTHER" id="PTHR33021">
    <property type="entry name" value="BLUE COPPER PROTEIN"/>
    <property type="match status" value="1"/>
</dbReference>
<evidence type="ECO:0000256" key="6">
    <source>
        <dbReference type="ARBA" id="ARBA00023157"/>
    </source>
</evidence>
<evidence type="ECO:0000259" key="11">
    <source>
        <dbReference type="PROSITE" id="PS51485"/>
    </source>
</evidence>
<name>A0A6A3CY14_HIBSY</name>
<sequence>MLVAYKNPGPGTNCCNSKFSAIVVKENPGLDDDSKGLSREFQVNWGLHHFSNAENYNQWAEKKRFQIGDSLVFSYSSNDDSVLNVTREAYENCNTESPTTKYTDGHTVFSLGHSGPYYFISGNKDNCVKNEKLVVVVMADQRNRSPPPLGSTELPSPPASSESPPVGNAENKPTLALGEESNPTKNDATSLALMSVTGSTMGALFVASTLVLGL</sequence>
<dbReference type="GO" id="GO:0098552">
    <property type="term" value="C:side of membrane"/>
    <property type="evidence" value="ECO:0007669"/>
    <property type="project" value="UniProtKB-KW"/>
</dbReference>
<evidence type="ECO:0000256" key="7">
    <source>
        <dbReference type="ARBA" id="ARBA00023180"/>
    </source>
</evidence>
<dbReference type="Proteomes" id="UP000436088">
    <property type="component" value="Unassembled WGS sequence"/>
</dbReference>
<dbReference type="InterPro" id="IPR008972">
    <property type="entry name" value="Cupredoxin"/>
</dbReference>
<evidence type="ECO:0000256" key="5">
    <source>
        <dbReference type="ARBA" id="ARBA00023136"/>
    </source>
</evidence>
<keyword evidence="7" id="KW-0325">Glycoprotein</keyword>
<gene>
    <name evidence="12" type="ORF">F3Y22_tig00002237pilonHSYRG00622</name>
</gene>
<proteinExistence type="inferred from homology"/>
<dbReference type="GO" id="GO:0005886">
    <property type="term" value="C:plasma membrane"/>
    <property type="evidence" value="ECO:0007669"/>
    <property type="project" value="UniProtKB-SubCell"/>
</dbReference>
<feature type="region of interest" description="Disordered" evidence="10">
    <location>
        <begin position="141"/>
        <end position="186"/>
    </location>
</feature>
<dbReference type="CDD" id="cd11019">
    <property type="entry name" value="OsENODL1_like"/>
    <property type="match status" value="1"/>
</dbReference>
<keyword evidence="2" id="KW-1003">Cell membrane</keyword>
<accession>A0A6A3CY14</accession>
<evidence type="ECO:0000256" key="4">
    <source>
        <dbReference type="ARBA" id="ARBA00022729"/>
    </source>
</evidence>
<organism evidence="12 13">
    <name type="scientific">Hibiscus syriacus</name>
    <name type="common">Rose of Sharon</name>
    <dbReference type="NCBI Taxonomy" id="106335"/>
    <lineage>
        <taxon>Eukaryota</taxon>
        <taxon>Viridiplantae</taxon>
        <taxon>Streptophyta</taxon>
        <taxon>Embryophyta</taxon>
        <taxon>Tracheophyta</taxon>
        <taxon>Spermatophyta</taxon>
        <taxon>Magnoliopsida</taxon>
        <taxon>eudicotyledons</taxon>
        <taxon>Gunneridae</taxon>
        <taxon>Pentapetalae</taxon>
        <taxon>rosids</taxon>
        <taxon>malvids</taxon>
        <taxon>Malvales</taxon>
        <taxon>Malvaceae</taxon>
        <taxon>Malvoideae</taxon>
        <taxon>Hibiscus</taxon>
    </lineage>
</organism>
<evidence type="ECO:0000256" key="8">
    <source>
        <dbReference type="ARBA" id="ARBA00023288"/>
    </source>
</evidence>
<dbReference type="EMBL" id="VEPZ02000167">
    <property type="protein sequence ID" value="KAE8732172.1"/>
    <property type="molecule type" value="Genomic_DNA"/>
</dbReference>
<keyword evidence="13" id="KW-1185">Reference proteome</keyword>
<reference evidence="12" key="1">
    <citation type="submission" date="2019-09" db="EMBL/GenBank/DDBJ databases">
        <title>Draft genome information of white flower Hibiscus syriacus.</title>
        <authorList>
            <person name="Kim Y.-M."/>
        </authorList>
    </citation>
    <scope>NUCLEOTIDE SEQUENCE [LARGE SCALE GENOMIC DNA]</scope>
    <source>
        <strain evidence="12">YM2019G1</strain>
    </source>
</reference>
<dbReference type="InterPro" id="IPR039391">
    <property type="entry name" value="Phytocyanin-like"/>
</dbReference>
<evidence type="ECO:0000313" key="13">
    <source>
        <dbReference type="Proteomes" id="UP000436088"/>
    </source>
</evidence>
<evidence type="ECO:0000256" key="1">
    <source>
        <dbReference type="ARBA" id="ARBA00004609"/>
    </source>
</evidence>